<proteinExistence type="predicted"/>
<comment type="caution">
    <text evidence="1">The sequence shown here is derived from an EMBL/GenBank/DDBJ whole genome shotgun (WGS) entry which is preliminary data.</text>
</comment>
<gene>
    <name evidence="1" type="ORF">CesoFtcFv8_015856</name>
</gene>
<protein>
    <submittedName>
        <fullName evidence="1">Uncharacterized protein</fullName>
    </submittedName>
</protein>
<dbReference type="EMBL" id="JAULUE010002058">
    <property type="protein sequence ID" value="KAK5887234.1"/>
    <property type="molecule type" value="Genomic_DNA"/>
</dbReference>
<dbReference type="Proteomes" id="UP001335648">
    <property type="component" value="Unassembled WGS sequence"/>
</dbReference>
<keyword evidence="2" id="KW-1185">Reference proteome</keyword>
<evidence type="ECO:0000313" key="2">
    <source>
        <dbReference type="Proteomes" id="UP001335648"/>
    </source>
</evidence>
<sequence length="79" mass="8706">MTHLPGILRAGILLPGERDALLLGYSEVVKAPTLQGYYHSHRRIATFTHTSAPVSEIDGKCRAWPSTVSWHTAQGKVPR</sequence>
<evidence type="ECO:0000313" key="1">
    <source>
        <dbReference type="EMBL" id="KAK5887234.1"/>
    </source>
</evidence>
<name>A0AAN8BMD3_9TELE</name>
<dbReference type="AlphaFoldDB" id="A0AAN8BMD3"/>
<reference evidence="1 2" key="1">
    <citation type="journal article" date="2023" name="Mol. Biol. Evol.">
        <title>Genomics of Secondarily Temperate Adaptation in the Only Non-Antarctic Icefish.</title>
        <authorList>
            <person name="Rivera-Colon A.G."/>
            <person name="Rayamajhi N."/>
            <person name="Minhas B.F."/>
            <person name="Madrigal G."/>
            <person name="Bilyk K.T."/>
            <person name="Yoon V."/>
            <person name="Hune M."/>
            <person name="Gregory S."/>
            <person name="Cheng C.H.C."/>
            <person name="Catchen J.M."/>
        </authorList>
    </citation>
    <scope>NUCLEOTIDE SEQUENCE [LARGE SCALE GENOMIC DNA]</scope>
    <source>
        <strain evidence="1">JC2023a</strain>
    </source>
</reference>
<accession>A0AAN8BMD3</accession>
<organism evidence="1 2">
    <name type="scientific">Champsocephalus esox</name>
    <name type="common">pike icefish</name>
    <dbReference type="NCBI Taxonomy" id="159716"/>
    <lineage>
        <taxon>Eukaryota</taxon>
        <taxon>Metazoa</taxon>
        <taxon>Chordata</taxon>
        <taxon>Craniata</taxon>
        <taxon>Vertebrata</taxon>
        <taxon>Euteleostomi</taxon>
        <taxon>Actinopterygii</taxon>
        <taxon>Neopterygii</taxon>
        <taxon>Teleostei</taxon>
        <taxon>Neoteleostei</taxon>
        <taxon>Acanthomorphata</taxon>
        <taxon>Eupercaria</taxon>
        <taxon>Perciformes</taxon>
        <taxon>Notothenioidei</taxon>
        <taxon>Channichthyidae</taxon>
        <taxon>Champsocephalus</taxon>
    </lineage>
</organism>